<keyword evidence="7" id="KW-0862">Zinc</keyword>
<dbReference type="Gene3D" id="3.30.60.20">
    <property type="match status" value="1"/>
</dbReference>
<dbReference type="InParanoid" id="A0A7M7NR15"/>
<evidence type="ECO:0000256" key="2">
    <source>
        <dbReference type="ARBA" id="ARBA00022634"/>
    </source>
</evidence>
<keyword evidence="2 11" id="KW-0237">DNA synthesis</keyword>
<dbReference type="EnsemblMetazoa" id="XM_030984382">
    <property type="protein sequence ID" value="XP_030840242"/>
    <property type="gene ID" value="LOC579588"/>
</dbReference>
<dbReference type="GO" id="GO:0046872">
    <property type="term" value="F:metal ion binding"/>
    <property type="evidence" value="ECO:0007669"/>
    <property type="project" value="UniProtKB-KW"/>
</dbReference>
<dbReference type="GO" id="GO:0004797">
    <property type="term" value="F:thymidine kinase activity"/>
    <property type="evidence" value="ECO:0000318"/>
    <property type="project" value="GO_Central"/>
</dbReference>
<accession>A0A7M7NR15</accession>
<dbReference type="OrthoDB" id="439028at2759"/>
<evidence type="ECO:0000256" key="13">
    <source>
        <dbReference type="SAM" id="MobiDB-lite"/>
    </source>
</evidence>
<evidence type="ECO:0000256" key="3">
    <source>
        <dbReference type="ARBA" id="ARBA00022679"/>
    </source>
</evidence>
<evidence type="ECO:0000256" key="7">
    <source>
        <dbReference type="ARBA" id="ARBA00022833"/>
    </source>
</evidence>
<feature type="compositionally biased region" description="Low complexity" evidence="13">
    <location>
        <begin position="257"/>
        <end position="268"/>
    </location>
</feature>
<feature type="region of interest" description="Disordered" evidence="13">
    <location>
        <begin position="247"/>
        <end position="268"/>
    </location>
</feature>
<evidence type="ECO:0000256" key="11">
    <source>
        <dbReference type="RuleBase" id="RU000544"/>
    </source>
</evidence>
<comment type="subunit">
    <text evidence="9">Homotetramer. Tetramerization from dimerization is induced by ATP and increases catalytic efficiency due to a high affinity for thymidine. Tetramerization is inhibited by phosphorylation at Ser-13. Interacts (via the KEN box) with FZR1.</text>
</comment>
<comment type="catalytic activity">
    <reaction evidence="10">
        <text>thymidine + ATP = dTMP + ADP + H(+)</text>
        <dbReference type="Rhea" id="RHEA:19129"/>
        <dbReference type="ChEBI" id="CHEBI:15378"/>
        <dbReference type="ChEBI" id="CHEBI:17748"/>
        <dbReference type="ChEBI" id="CHEBI:30616"/>
        <dbReference type="ChEBI" id="CHEBI:63528"/>
        <dbReference type="ChEBI" id="CHEBI:456216"/>
        <dbReference type="EC" id="2.7.1.21"/>
    </reaction>
    <physiologicalReaction direction="left-to-right" evidence="10">
        <dbReference type="Rhea" id="RHEA:19130"/>
    </physiologicalReaction>
</comment>
<evidence type="ECO:0000313" key="15">
    <source>
        <dbReference type="Proteomes" id="UP000007110"/>
    </source>
</evidence>
<dbReference type="FunFam" id="3.30.60.20:FF:000028">
    <property type="entry name" value="Thymidine kinase"/>
    <property type="match status" value="1"/>
</dbReference>
<keyword evidence="3 11" id="KW-0808">Transferase</keyword>
<reference evidence="14" key="2">
    <citation type="submission" date="2021-01" db="UniProtKB">
        <authorList>
            <consortium name="EnsemblMetazoa"/>
        </authorList>
    </citation>
    <scope>IDENTIFICATION</scope>
</reference>
<dbReference type="Proteomes" id="UP000007110">
    <property type="component" value="Unassembled WGS sequence"/>
</dbReference>
<dbReference type="PANTHER" id="PTHR11441">
    <property type="entry name" value="THYMIDINE KINASE"/>
    <property type="match status" value="1"/>
</dbReference>
<dbReference type="RefSeq" id="XP_030840242.1">
    <property type="nucleotide sequence ID" value="XM_030984382.1"/>
</dbReference>
<dbReference type="OMA" id="ATHSKMT"/>
<dbReference type="GeneID" id="579588"/>
<evidence type="ECO:0000256" key="4">
    <source>
        <dbReference type="ARBA" id="ARBA00022723"/>
    </source>
</evidence>
<dbReference type="EC" id="2.7.1.21" evidence="11"/>
<keyword evidence="6 11" id="KW-0418">Kinase</keyword>
<keyword evidence="5 11" id="KW-0547">Nucleotide-binding</keyword>
<reference evidence="15" key="1">
    <citation type="submission" date="2015-02" db="EMBL/GenBank/DDBJ databases">
        <title>Genome sequencing for Strongylocentrotus purpuratus.</title>
        <authorList>
            <person name="Murali S."/>
            <person name="Liu Y."/>
            <person name="Vee V."/>
            <person name="English A."/>
            <person name="Wang M."/>
            <person name="Skinner E."/>
            <person name="Han Y."/>
            <person name="Muzny D.M."/>
            <person name="Worley K.C."/>
            <person name="Gibbs R.A."/>
        </authorList>
    </citation>
    <scope>NUCLEOTIDE SEQUENCE</scope>
</reference>
<dbReference type="GO" id="GO:0005524">
    <property type="term" value="F:ATP binding"/>
    <property type="evidence" value="ECO:0007669"/>
    <property type="project" value="UniProtKB-KW"/>
</dbReference>
<protein>
    <recommendedName>
        <fullName evidence="11">Thymidine kinase</fullName>
        <ecNumber evidence="11">2.7.1.21</ecNumber>
    </recommendedName>
</protein>
<dbReference type="KEGG" id="spu:579588"/>
<proteinExistence type="inferred from homology"/>
<dbReference type="InterPro" id="IPR027417">
    <property type="entry name" value="P-loop_NTPase"/>
</dbReference>
<comment type="similarity">
    <text evidence="1 12">Belongs to the thymidine kinase family.</text>
</comment>
<name>A0A7M7NR15_STRPU</name>
<dbReference type="CTD" id="7083"/>
<evidence type="ECO:0000256" key="6">
    <source>
        <dbReference type="ARBA" id="ARBA00022777"/>
    </source>
</evidence>
<keyword evidence="8 11" id="KW-0067">ATP-binding</keyword>
<dbReference type="InterPro" id="IPR020633">
    <property type="entry name" value="Thymidine_kinase_CS"/>
</dbReference>
<evidence type="ECO:0000256" key="8">
    <source>
        <dbReference type="ARBA" id="ARBA00022840"/>
    </source>
</evidence>
<keyword evidence="4" id="KW-0479">Metal-binding</keyword>
<dbReference type="PROSITE" id="PS00603">
    <property type="entry name" value="TK_CELLULAR_TYPE"/>
    <property type="match status" value="1"/>
</dbReference>
<keyword evidence="15" id="KW-1185">Reference proteome</keyword>
<sequence length="268" mass="29866">MLCAFLLEQDCRSTELLSRFFSLPSSFHLSSRIMMSCVDAIDGVRPGHRNKGQIQVIFGPMFSGKTTELIRRIKRYQIANHYCLLVKYDKDTRYDKDGVATHDMQVCKATSTSDLSSIAELAEEYEVIGIDEGQFFPDCVKFCEEMANQGKVIIVAALDGTYQRKGFGDILNLVPIAESVIKLNAVCMHCYNEASYTRRIGCETAVEIIGGADKYMAVCRDCYLLSPSKINDNSNCTPVTLDTTHKANKQGRRLFQSPSSDGESSMSP</sequence>
<organism evidence="14 15">
    <name type="scientific">Strongylocentrotus purpuratus</name>
    <name type="common">Purple sea urchin</name>
    <dbReference type="NCBI Taxonomy" id="7668"/>
    <lineage>
        <taxon>Eukaryota</taxon>
        <taxon>Metazoa</taxon>
        <taxon>Echinodermata</taxon>
        <taxon>Eleutherozoa</taxon>
        <taxon>Echinozoa</taxon>
        <taxon>Echinoidea</taxon>
        <taxon>Euechinoidea</taxon>
        <taxon>Echinacea</taxon>
        <taxon>Camarodonta</taxon>
        <taxon>Echinidea</taxon>
        <taxon>Strongylocentrotidae</taxon>
        <taxon>Strongylocentrotus</taxon>
    </lineage>
</organism>
<dbReference type="SUPFAM" id="SSF57716">
    <property type="entry name" value="Glucocorticoid receptor-like (DNA-binding domain)"/>
    <property type="match status" value="1"/>
</dbReference>
<dbReference type="InterPro" id="IPR001267">
    <property type="entry name" value="Thymidine_kinase"/>
</dbReference>
<evidence type="ECO:0000256" key="9">
    <source>
        <dbReference type="ARBA" id="ARBA00046642"/>
    </source>
</evidence>
<dbReference type="Pfam" id="PF00265">
    <property type="entry name" value="TK"/>
    <property type="match status" value="1"/>
</dbReference>
<dbReference type="AlphaFoldDB" id="A0A7M7NR15"/>
<evidence type="ECO:0000256" key="1">
    <source>
        <dbReference type="ARBA" id="ARBA00007587"/>
    </source>
</evidence>
<evidence type="ECO:0000313" key="14">
    <source>
        <dbReference type="EnsemblMetazoa" id="XP_030840242"/>
    </source>
</evidence>
<dbReference type="PANTHER" id="PTHR11441:SF0">
    <property type="entry name" value="THYMIDINE KINASE, CYTOSOLIC"/>
    <property type="match status" value="1"/>
</dbReference>
<dbReference type="GO" id="GO:0046104">
    <property type="term" value="P:thymidine metabolic process"/>
    <property type="evidence" value="ECO:0000318"/>
    <property type="project" value="GO_Central"/>
</dbReference>
<dbReference type="GO" id="GO:0071897">
    <property type="term" value="P:DNA biosynthetic process"/>
    <property type="evidence" value="ECO:0007669"/>
    <property type="project" value="UniProtKB-KW"/>
</dbReference>
<evidence type="ECO:0000256" key="5">
    <source>
        <dbReference type="ARBA" id="ARBA00022741"/>
    </source>
</evidence>
<evidence type="ECO:0000256" key="12">
    <source>
        <dbReference type="RuleBase" id="RU004165"/>
    </source>
</evidence>
<dbReference type="Gene3D" id="3.40.50.300">
    <property type="entry name" value="P-loop containing nucleotide triphosphate hydrolases"/>
    <property type="match status" value="1"/>
</dbReference>
<evidence type="ECO:0000256" key="10">
    <source>
        <dbReference type="ARBA" id="ARBA00048113"/>
    </source>
</evidence>
<dbReference type="FunFam" id="3.40.50.300:FF:000761">
    <property type="entry name" value="Thymidine kinase"/>
    <property type="match status" value="1"/>
</dbReference>
<dbReference type="SUPFAM" id="SSF52540">
    <property type="entry name" value="P-loop containing nucleoside triphosphate hydrolases"/>
    <property type="match status" value="1"/>
</dbReference>